<keyword evidence="2" id="KW-1133">Transmembrane helix</keyword>
<dbReference type="AlphaFoldDB" id="A0AAQ3UDY1"/>
<dbReference type="EMBL" id="CP144752">
    <property type="protein sequence ID" value="WVZ90345.1"/>
    <property type="molecule type" value="Genomic_DNA"/>
</dbReference>
<protein>
    <submittedName>
        <fullName evidence="3">Uncharacterized protein</fullName>
    </submittedName>
</protein>
<accession>A0AAQ3UDY1</accession>
<feature type="region of interest" description="Disordered" evidence="1">
    <location>
        <begin position="62"/>
        <end position="84"/>
    </location>
</feature>
<gene>
    <name evidence="3" type="ORF">U9M48_036654</name>
</gene>
<evidence type="ECO:0000313" key="3">
    <source>
        <dbReference type="EMBL" id="WVZ90345.1"/>
    </source>
</evidence>
<keyword evidence="2" id="KW-0472">Membrane</keyword>
<sequence>MMIRAAGPFTPPADLLKLLAAGFIYIYMYARIVLQGTTSRGREEDIGPVSSAWRPWCAASEADRQGSPILSSPQHLEIRTDRIT</sequence>
<keyword evidence="4" id="KW-1185">Reference proteome</keyword>
<dbReference type="Proteomes" id="UP001341281">
    <property type="component" value="Chromosome 08"/>
</dbReference>
<name>A0AAQ3UDY1_PASNO</name>
<proteinExistence type="predicted"/>
<reference evidence="3 4" key="1">
    <citation type="submission" date="2024-02" db="EMBL/GenBank/DDBJ databases">
        <title>High-quality chromosome-scale genome assembly of Pensacola bahiagrass (Paspalum notatum Flugge var. saurae).</title>
        <authorList>
            <person name="Vega J.M."/>
            <person name="Podio M."/>
            <person name="Orjuela J."/>
            <person name="Siena L.A."/>
            <person name="Pessino S.C."/>
            <person name="Combes M.C."/>
            <person name="Mariac C."/>
            <person name="Albertini E."/>
            <person name="Pupilli F."/>
            <person name="Ortiz J.P.A."/>
            <person name="Leblanc O."/>
        </authorList>
    </citation>
    <scope>NUCLEOTIDE SEQUENCE [LARGE SCALE GENOMIC DNA]</scope>
    <source>
        <strain evidence="3">R1</strain>
        <tissue evidence="3">Leaf</tissue>
    </source>
</reference>
<evidence type="ECO:0000256" key="1">
    <source>
        <dbReference type="SAM" id="MobiDB-lite"/>
    </source>
</evidence>
<feature type="transmembrane region" description="Helical" evidence="2">
    <location>
        <begin position="15"/>
        <end position="34"/>
    </location>
</feature>
<keyword evidence="2" id="KW-0812">Transmembrane</keyword>
<evidence type="ECO:0000256" key="2">
    <source>
        <dbReference type="SAM" id="Phobius"/>
    </source>
</evidence>
<evidence type="ECO:0000313" key="4">
    <source>
        <dbReference type="Proteomes" id="UP001341281"/>
    </source>
</evidence>
<organism evidence="3 4">
    <name type="scientific">Paspalum notatum var. saurae</name>
    <dbReference type="NCBI Taxonomy" id="547442"/>
    <lineage>
        <taxon>Eukaryota</taxon>
        <taxon>Viridiplantae</taxon>
        <taxon>Streptophyta</taxon>
        <taxon>Embryophyta</taxon>
        <taxon>Tracheophyta</taxon>
        <taxon>Spermatophyta</taxon>
        <taxon>Magnoliopsida</taxon>
        <taxon>Liliopsida</taxon>
        <taxon>Poales</taxon>
        <taxon>Poaceae</taxon>
        <taxon>PACMAD clade</taxon>
        <taxon>Panicoideae</taxon>
        <taxon>Andropogonodae</taxon>
        <taxon>Paspaleae</taxon>
        <taxon>Paspalinae</taxon>
        <taxon>Paspalum</taxon>
    </lineage>
</organism>